<dbReference type="EMBL" id="JAULSV010000003">
    <property type="protein sequence ID" value="KAK0648808.1"/>
    <property type="molecule type" value="Genomic_DNA"/>
</dbReference>
<dbReference type="InterPro" id="IPR041742">
    <property type="entry name" value="Sec24-like_trunk_dom"/>
</dbReference>
<dbReference type="InterPro" id="IPR036180">
    <property type="entry name" value="Gelsolin-like_dom_sf"/>
</dbReference>
<evidence type="ECO:0000259" key="19">
    <source>
        <dbReference type="Pfam" id="PF04811"/>
    </source>
</evidence>
<dbReference type="GO" id="GO:0070971">
    <property type="term" value="C:endoplasmic reticulum exit site"/>
    <property type="evidence" value="ECO:0007669"/>
    <property type="project" value="TreeGrafter"/>
</dbReference>
<dbReference type="InterPro" id="IPR036174">
    <property type="entry name" value="Znf_Sec23_Sec24_sf"/>
</dbReference>
<dbReference type="InterPro" id="IPR006900">
    <property type="entry name" value="Sec23/24_helical_dom"/>
</dbReference>
<evidence type="ECO:0000256" key="1">
    <source>
        <dbReference type="ARBA" id="ARBA00004255"/>
    </source>
</evidence>
<evidence type="ECO:0000256" key="8">
    <source>
        <dbReference type="ARBA" id="ARBA00022490"/>
    </source>
</evidence>
<dbReference type="SUPFAM" id="SSF81995">
    <property type="entry name" value="beta-sandwich domain of Sec23/24"/>
    <property type="match status" value="1"/>
</dbReference>
<feature type="domain" description="Gelsolin-like" evidence="17">
    <location>
        <begin position="813"/>
        <end position="885"/>
    </location>
</feature>
<feature type="compositionally biased region" description="Low complexity" evidence="16">
    <location>
        <begin position="111"/>
        <end position="122"/>
    </location>
</feature>
<keyword evidence="8" id="KW-0963">Cytoplasm</keyword>
<sequence>MAAPNDGGYGQYPPQQYGEQSEYPDPSAQGYGGTASPPPQAAGHHAPDHGKKKKRAYAAGAFDVAAGGNAAVGGQLPGAGQFGAPQQPAAPAYGGYPQPDAAQVPAYGGAQPQYGVPQPVTPGVGGYQAPEPYYPSTGGAPAPGGVTGITSGFSSMQLGAGAGPGVQQLPPQVRPGPLNQLYPTDLLNQPFNVSELDLPPPPIVLPPNTSVTPSPDANCAPKYVRSTLNAVPTTHSLLKKSKLPFALVIQPYAALHDLDDPVPIVQDQVISRCRRCRSYINPFVTFLDHGHRWRCNMCNLTNDVPQAFDWDAAAQKSVDRWQRAELNHAVVEFVAPQEYMVRPPQPLVYLFLFDVSYASVSTGLLATSARTILDSLNRIPNADRRTRLGFIAVDSSLHYFAVPKDDEENGETSMLVVSDLDEPFLPVPQELLVPLTESRASIENFLTKLPEMFVNNQNNGSCMGSALRAGHKLISPLGGKIVVLSASLPNVGYGKLEMREDKKLLGTSKESALLQTASGFYKSFAVECSKNQVSIDMFLFSSQYQDVASLSNLPRYTGGQTWFYPGWNAGRAEDAIKFASEFSDYLSSEIGLEAVLRVRATSGLRMNTFYGNFFNRSSDLCAFPAFPRDQCYVVEVAIDENLSKNLVCMQTAVLHTTCNGERRIRVMTLALPTTTNLADVYASADQCAITTYYSHKAVERALSNGLDSARDLVQSKLTELLQTFKKELAGGSMGGGLQFPSNLRGLPALFLGLIKNVGLRKSAQIPSDLRSAALCLLSTLPLPLLIQYIYPRLYSLHDMPDNAGIPDPETSQIVLPPPLNLSSERFMSYGLYLIDDGQTQFLWVGRDAVPQLLFDVFGVEDRTQLHVGKGALPELENDFNERVRAVIQKSRDYKSRGVGSIIVPHLYIVREDGEPSLKLWAQTLLVEDRADQGMSFQQWMGSLREKVSA</sequence>
<dbReference type="InterPro" id="IPR050550">
    <property type="entry name" value="SEC23_SEC24_subfamily"/>
</dbReference>
<dbReference type="PANTHER" id="PTHR13803:SF39">
    <property type="entry name" value="SECRETORY 24AB, ISOFORM A"/>
    <property type="match status" value="1"/>
</dbReference>
<accession>A0AA39YA16</accession>
<comment type="similarity">
    <text evidence="4">Belongs to the SEC23/SEC24 family. SEC24 subfamily.</text>
</comment>
<dbReference type="GO" id="GO:0008270">
    <property type="term" value="F:zinc ion binding"/>
    <property type="evidence" value="ECO:0007669"/>
    <property type="project" value="InterPro"/>
</dbReference>
<dbReference type="GO" id="GO:0090110">
    <property type="term" value="P:COPII-coated vesicle cargo loading"/>
    <property type="evidence" value="ECO:0007669"/>
    <property type="project" value="TreeGrafter"/>
</dbReference>
<dbReference type="Gene3D" id="1.20.120.730">
    <property type="entry name" value="Sec23/Sec24 helical domain"/>
    <property type="match status" value="1"/>
</dbReference>
<dbReference type="Pfam" id="PF08033">
    <property type="entry name" value="Sec23_BS"/>
    <property type="match status" value="1"/>
</dbReference>
<keyword evidence="9" id="KW-0256">Endoplasmic reticulum</keyword>
<dbReference type="AlphaFoldDB" id="A0AA39YA16"/>
<evidence type="ECO:0000256" key="11">
    <source>
        <dbReference type="ARBA" id="ARBA00022927"/>
    </source>
</evidence>
<dbReference type="Proteomes" id="UP001174936">
    <property type="component" value="Unassembled WGS sequence"/>
</dbReference>
<evidence type="ECO:0000259" key="17">
    <source>
        <dbReference type="Pfam" id="PF00626"/>
    </source>
</evidence>
<evidence type="ECO:0000256" key="4">
    <source>
        <dbReference type="ARBA" id="ARBA00008334"/>
    </source>
</evidence>
<protein>
    <recommendedName>
        <fullName evidence="6">Protein transport protein SEC24</fullName>
    </recommendedName>
    <alternativeName>
        <fullName evidence="5">Protein transport protein sec24</fullName>
    </alternativeName>
</protein>
<dbReference type="GO" id="GO:0030127">
    <property type="term" value="C:COPII vesicle coat"/>
    <property type="evidence" value="ECO:0007669"/>
    <property type="project" value="InterPro"/>
</dbReference>
<feature type="domain" description="Sec23/Sec24 trunk" evidence="19">
    <location>
        <begin position="344"/>
        <end position="585"/>
    </location>
</feature>
<comment type="caution">
    <text evidence="22">The sequence shown here is derived from an EMBL/GenBank/DDBJ whole genome shotgun (WGS) entry which is preliminary data.</text>
</comment>
<proteinExistence type="inferred from homology"/>
<dbReference type="Pfam" id="PF04810">
    <property type="entry name" value="zf-Sec23_Sec24"/>
    <property type="match status" value="1"/>
</dbReference>
<evidence type="ECO:0000256" key="15">
    <source>
        <dbReference type="ARBA" id="ARBA00025471"/>
    </source>
</evidence>
<evidence type="ECO:0000256" key="12">
    <source>
        <dbReference type="ARBA" id="ARBA00023034"/>
    </source>
</evidence>
<dbReference type="Pfam" id="PF04815">
    <property type="entry name" value="Sec23_helical"/>
    <property type="match status" value="1"/>
</dbReference>
<dbReference type="GO" id="GO:0000139">
    <property type="term" value="C:Golgi membrane"/>
    <property type="evidence" value="ECO:0007669"/>
    <property type="project" value="UniProtKB-SubCell"/>
</dbReference>
<keyword evidence="14" id="KW-0968">Cytoplasmic vesicle</keyword>
<dbReference type="CDD" id="cd01479">
    <property type="entry name" value="Sec24-like"/>
    <property type="match status" value="1"/>
</dbReference>
<dbReference type="InterPro" id="IPR006896">
    <property type="entry name" value="Sec23/24_trunk_dom"/>
</dbReference>
<keyword evidence="7" id="KW-0813">Transport</keyword>
<organism evidence="22 23">
    <name type="scientific">Cercophora newfieldiana</name>
    <dbReference type="NCBI Taxonomy" id="92897"/>
    <lineage>
        <taxon>Eukaryota</taxon>
        <taxon>Fungi</taxon>
        <taxon>Dikarya</taxon>
        <taxon>Ascomycota</taxon>
        <taxon>Pezizomycotina</taxon>
        <taxon>Sordariomycetes</taxon>
        <taxon>Sordariomycetidae</taxon>
        <taxon>Sordariales</taxon>
        <taxon>Lasiosphaeriaceae</taxon>
        <taxon>Cercophora</taxon>
    </lineage>
</organism>
<evidence type="ECO:0000256" key="13">
    <source>
        <dbReference type="ARBA" id="ARBA00023136"/>
    </source>
</evidence>
<dbReference type="SUPFAM" id="SSF82754">
    <property type="entry name" value="C-terminal, gelsolin-like domain of Sec23/24"/>
    <property type="match status" value="1"/>
</dbReference>
<dbReference type="InterPro" id="IPR007123">
    <property type="entry name" value="Gelsolin-like_dom"/>
</dbReference>
<evidence type="ECO:0000313" key="22">
    <source>
        <dbReference type="EMBL" id="KAK0648808.1"/>
    </source>
</evidence>
<keyword evidence="11" id="KW-0653">Protein transport</keyword>
<evidence type="ECO:0000256" key="16">
    <source>
        <dbReference type="SAM" id="MobiDB-lite"/>
    </source>
</evidence>
<feature type="compositionally biased region" description="Low complexity" evidence="16">
    <location>
        <begin position="11"/>
        <end position="24"/>
    </location>
</feature>
<feature type="domain" description="Sec23/Sec24 beta-sandwich" evidence="21">
    <location>
        <begin position="591"/>
        <end position="674"/>
    </location>
</feature>
<evidence type="ECO:0000256" key="7">
    <source>
        <dbReference type="ARBA" id="ARBA00022448"/>
    </source>
</evidence>
<dbReference type="Gene3D" id="3.40.50.410">
    <property type="entry name" value="von Willebrand factor, type A domain"/>
    <property type="match status" value="1"/>
</dbReference>
<evidence type="ECO:0000256" key="10">
    <source>
        <dbReference type="ARBA" id="ARBA00022892"/>
    </source>
</evidence>
<dbReference type="Pfam" id="PF00626">
    <property type="entry name" value="Gelsolin"/>
    <property type="match status" value="1"/>
</dbReference>
<dbReference type="GO" id="GO:0006886">
    <property type="term" value="P:intracellular protein transport"/>
    <property type="evidence" value="ECO:0007669"/>
    <property type="project" value="InterPro"/>
</dbReference>
<dbReference type="Gene3D" id="2.30.30.380">
    <property type="entry name" value="Zn-finger domain of Sec23/24"/>
    <property type="match status" value="1"/>
</dbReference>
<feature type="domain" description="Sec23/Sec24 helical" evidence="20">
    <location>
        <begin position="685"/>
        <end position="786"/>
    </location>
</feature>
<dbReference type="InterPro" id="IPR012990">
    <property type="entry name" value="Beta-sandwich_Sec23_24"/>
</dbReference>
<dbReference type="GO" id="GO:0005789">
    <property type="term" value="C:endoplasmic reticulum membrane"/>
    <property type="evidence" value="ECO:0007669"/>
    <property type="project" value="UniProtKB-SubCell"/>
</dbReference>
<gene>
    <name evidence="22" type="ORF">B0T16DRAFT_326921</name>
</gene>
<evidence type="ECO:0000256" key="14">
    <source>
        <dbReference type="ARBA" id="ARBA00023329"/>
    </source>
</evidence>
<keyword evidence="13" id="KW-0472">Membrane</keyword>
<evidence type="ECO:0000256" key="2">
    <source>
        <dbReference type="ARBA" id="ARBA00004299"/>
    </source>
</evidence>
<feature type="region of interest" description="Disordered" evidence="16">
    <location>
        <begin position="1"/>
        <end position="55"/>
    </location>
</feature>
<dbReference type="InterPro" id="IPR006895">
    <property type="entry name" value="Znf_Sec23_Sec24"/>
</dbReference>
<dbReference type="SUPFAM" id="SSF82919">
    <property type="entry name" value="Zn-finger domain of Sec23/24"/>
    <property type="match status" value="1"/>
</dbReference>
<evidence type="ECO:0000259" key="21">
    <source>
        <dbReference type="Pfam" id="PF08033"/>
    </source>
</evidence>
<dbReference type="Gene3D" id="3.40.20.10">
    <property type="entry name" value="Severin"/>
    <property type="match status" value="1"/>
</dbReference>
<dbReference type="InterPro" id="IPR029006">
    <property type="entry name" value="ADF-H/Gelsolin-like_dom_sf"/>
</dbReference>
<dbReference type="InterPro" id="IPR036465">
    <property type="entry name" value="vWFA_dom_sf"/>
</dbReference>
<comment type="subcellular location">
    <subcellularLocation>
        <location evidence="2">Cytoplasmic vesicle</location>
        <location evidence="2">COPII-coated vesicle membrane</location>
        <topology evidence="2">Peripheral membrane protein</topology>
        <orientation evidence="2">Cytoplasmic side</orientation>
    </subcellularLocation>
    <subcellularLocation>
        <location evidence="3">Endoplasmic reticulum membrane</location>
        <topology evidence="3">Peripheral membrane protein</topology>
        <orientation evidence="3">Cytoplasmic side</orientation>
    </subcellularLocation>
    <subcellularLocation>
        <location evidence="1">Golgi apparatus membrane</location>
        <topology evidence="1">Peripheral membrane protein</topology>
        <orientation evidence="1">Cytoplasmic side</orientation>
    </subcellularLocation>
</comment>
<dbReference type="SUPFAM" id="SSF53300">
    <property type="entry name" value="vWA-like"/>
    <property type="match status" value="1"/>
</dbReference>
<dbReference type="SUPFAM" id="SSF81811">
    <property type="entry name" value="Helical domain of Sec23/24"/>
    <property type="match status" value="1"/>
</dbReference>
<evidence type="ECO:0000256" key="5">
    <source>
        <dbReference type="ARBA" id="ARBA00013453"/>
    </source>
</evidence>
<dbReference type="Gene3D" id="2.60.40.1670">
    <property type="entry name" value="beta-sandwich domain of Sec23/24"/>
    <property type="match status" value="1"/>
</dbReference>
<dbReference type="Pfam" id="PF04811">
    <property type="entry name" value="Sec23_trunk"/>
    <property type="match status" value="1"/>
</dbReference>
<name>A0AA39YA16_9PEZI</name>
<feature type="region of interest" description="Disordered" evidence="16">
    <location>
        <begin position="103"/>
        <end position="184"/>
    </location>
</feature>
<comment type="function">
    <text evidence="15">Component of the coat protein complex II (COPII) which promotes the formation of transport vesicles from the endoplasmic reticulum (ER). The coat has two main functions, the physical deformation of the endoplasmic reticulum membrane into vesicles and the selection of cargo molecules.</text>
</comment>
<reference evidence="22" key="1">
    <citation type="submission" date="2023-06" db="EMBL/GenBank/DDBJ databases">
        <title>Genome-scale phylogeny and comparative genomics of the fungal order Sordariales.</title>
        <authorList>
            <consortium name="Lawrence Berkeley National Laboratory"/>
            <person name="Hensen N."/>
            <person name="Bonometti L."/>
            <person name="Westerberg I."/>
            <person name="Brannstrom I.O."/>
            <person name="Guillou S."/>
            <person name="Cros-Aarteil S."/>
            <person name="Calhoun S."/>
            <person name="Haridas S."/>
            <person name="Kuo A."/>
            <person name="Mondo S."/>
            <person name="Pangilinan J."/>
            <person name="Riley R."/>
            <person name="Labutti K."/>
            <person name="Andreopoulos B."/>
            <person name="Lipzen A."/>
            <person name="Chen C."/>
            <person name="Yanf M."/>
            <person name="Daum C."/>
            <person name="Ng V."/>
            <person name="Clum A."/>
            <person name="Steindorff A."/>
            <person name="Ohm R."/>
            <person name="Martin F."/>
            <person name="Silar P."/>
            <person name="Natvig D."/>
            <person name="Lalanne C."/>
            <person name="Gautier V."/>
            <person name="Ament-Velasquez S.L."/>
            <person name="Kruys A."/>
            <person name="Hutchinson M.I."/>
            <person name="Powell A.J."/>
            <person name="Barry K."/>
            <person name="Miller A.N."/>
            <person name="Grigoriev I.V."/>
            <person name="Debuchy R."/>
            <person name="Gladieux P."/>
            <person name="Thoren M.H."/>
            <person name="Johannesson H."/>
        </authorList>
    </citation>
    <scope>NUCLEOTIDE SEQUENCE</scope>
    <source>
        <strain evidence="22">SMH2532-1</strain>
    </source>
</reference>
<dbReference type="PANTHER" id="PTHR13803">
    <property type="entry name" value="SEC24-RELATED PROTEIN"/>
    <property type="match status" value="1"/>
</dbReference>
<feature type="domain" description="Zinc finger Sec23/Sec24-type" evidence="18">
    <location>
        <begin position="270"/>
        <end position="307"/>
    </location>
</feature>
<keyword evidence="12" id="KW-0333">Golgi apparatus</keyword>
<evidence type="ECO:0000259" key="18">
    <source>
        <dbReference type="Pfam" id="PF04810"/>
    </source>
</evidence>
<evidence type="ECO:0000256" key="6">
    <source>
        <dbReference type="ARBA" id="ARBA00021213"/>
    </source>
</evidence>
<dbReference type="InterPro" id="IPR036175">
    <property type="entry name" value="Sec23/24_helical_dom_sf"/>
</dbReference>
<evidence type="ECO:0000256" key="3">
    <source>
        <dbReference type="ARBA" id="ARBA00004397"/>
    </source>
</evidence>
<keyword evidence="10" id="KW-0931">ER-Golgi transport</keyword>
<dbReference type="GO" id="GO:0000149">
    <property type="term" value="F:SNARE binding"/>
    <property type="evidence" value="ECO:0007669"/>
    <property type="project" value="TreeGrafter"/>
</dbReference>
<keyword evidence="23" id="KW-1185">Reference proteome</keyword>
<evidence type="ECO:0000259" key="20">
    <source>
        <dbReference type="Pfam" id="PF04815"/>
    </source>
</evidence>
<evidence type="ECO:0000256" key="9">
    <source>
        <dbReference type="ARBA" id="ARBA00022824"/>
    </source>
</evidence>
<evidence type="ECO:0000313" key="23">
    <source>
        <dbReference type="Proteomes" id="UP001174936"/>
    </source>
</evidence>